<name>A0A8H5M4F1_9AGAR</name>
<dbReference type="SUPFAM" id="SSF51735">
    <property type="entry name" value="NAD(P)-binding Rossmann-fold domains"/>
    <property type="match status" value="1"/>
</dbReference>
<dbReference type="Proteomes" id="UP000565441">
    <property type="component" value="Unassembled WGS sequence"/>
</dbReference>
<organism evidence="2 3">
    <name type="scientific">Tricholomella constricta</name>
    <dbReference type="NCBI Taxonomy" id="117010"/>
    <lineage>
        <taxon>Eukaryota</taxon>
        <taxon>Fungi</taxon>
        <taxon>Dikarya</taxon>
        <taxon>Basidiomycota</taxon>
        <taxon>Agaricomycotina</taxon>
        <taxon>Agaricomycetes</taxon>
        <taxon>Agaricomycetidae</taxon>
        <taxon>Agaricales</taxon>
        <taxon>Tricholomatineae</taxon>
        <taxon>Lyophyllaceae</taxon>
        <taxon>Tricholomella</taxon>
    </lineage>
</organism>
<dbReference type="Gene3D" id="3.40.50.720">
    <property type="entry name" value="NAD(P)-binding Rossmann-like Domain"/>
    <property type="match status" value="1"/>
</dbReference>
<dbReference type="Pfam" id="PF13380">
    <property type="entry name" value="CoA_binding_2"/>
    <property type="match status" value="1"/>
</dbReference>
<dbReference type="EMBL" id="JAACJP010000013">
    <property type="protein sequence ID" value="KAF5380362.1"/>
    <property type="molecule type" value="Genomic_DNA"/>
</dbReference>
<accession>A0A8H5M4F1</accession>
<feature type="domain" description="CoA-binding" evidence="1">
    <location>
        <begin position="13"/>
        <end position="106"/>
    </location>
</feature>
<evidence type="ECO:0000313" key="3">
    <source>
        <dbReference type="Proteomes" id="UP000565441"/>
    </source>
</evidence>
<proteinExistence type="predicted"/>
<dbReference type="SMART" id="SM00881">
    <property type="entry name" value="CoA_binding"/>
    <property type="match status" value="1"/>
</dbReference>
<reference evidence="2 3" key="1">
    <citation type="journal article" date="2020" name="ISME J.">
        <title>Uncovering the hidden diversity of litter-decomposition mechanisms in mushroom-forming fungi.</title>
        <authorList>
            <person name="Floudas D."/>
            <person name="Bentzer J."/>
            <person name="Ahren D."/>
            <person name="Johansson T."/>
            <person name="Persson P."/>
            <person name="Tunlid A."/>
        </authorList>
    </citation>
    <scope>NUCLEOTIDE SEQUENCE [LARGE SCALE GENOMIC DNA]</scope>
    <source>
        <strain evidence="2 3">CBS 661.87</strain>
    </source>
</reference>
<protein>
    <recommendedName>
        <fullName evidence="1">CoA-binding domain-containing protein</fullName>
    </recommendedName>
</protein>
<dbReference type="PANTHER" id="PTHR33303">
    <property type="entry name" value="CYTOPLASMIC PROTEIN-RELATED"/>
    <property type="match status" value="1"/>
</dbReference>
<dbReference type="InterPro" id="IPR036291">
    <property type="entry name" value="NAD(P)-bd_dom_sf"/>
</dbReference>
<evidence type="ECO:0000313" key="2">
    <source>
        <dbReference type="EMBL" id="KAF5380362.1"/>
    </source>
</evidence>
<sequence length="153" mass="17175">MHSSTTQQKQERFFASSQFAVIGASHDQSRWASKVLGWYRDKHMDVIPVHPREKRLDGLHAIPSISKLPSPSTTALTISTTPFVTLSLLKQARALSIASIWIQPGAADQNVVDYIEANDLSENVIWGGPCILREGDHIIQRQWFDETYEGQTC</sequence>
<dbReference type="OrthoDB" id="5138418at2759"/>
<evidence type="ECO:0000259" key="1">
    <source>
        <dbReference type="SMART" id="SM00881"/>
    </source>
</evidence>
<dbReference type="InterPro" id="IPR003781">
    <property type="entry name" value="CoA-bd"/>
</dbReference>
<dbReference type="PANTHER" id="PTHR33303:SF2">
    <property type="entry name" value="COA-BINDING DOMAIN-CONTAINING PROTEIN"/>
    <property type="match status" value="1"/>
</dbReference>
<dbReference type="AlphaFoldDB" id="A0A8H5M4F1"/>
<comment type="caution">
    <text evidence="2">The sequence shown here is derived from an EMBL/GenBank/DDBJ whole genome shotgun (WGS) entry which is preliminary data.</text>
</comment>
<keyword evidence="3" id="KW-1185">Reference proteome</keyword>
<gene>
    <name evidence="2" type="ORF">D9615_004731</name>
</gene>